<feature type="domain" description="Serine dehydratase-like alpha subunit" evidence="2">
    <location>
        <begin position="184"/>
        <end position="416"/>
    </location>
</feature>
<reference evidence="3" key="1">
    <citation type="journal article" date="2022" name="Arch. Microbiol.">
        <title>Pseudodesulfovibrio sediminis sp. nov., a mesophilic and neutrophilic sulfate-reducing bacterium isolated from sediment of a brackish lake.</title>
        <authorList>
            <person name="Takahashi A."/>
            <person name="Kojima H."/>
            <person name="Watanabe M."/>
            <person name="Fukui M."/>
        </authorList>
    </citation>
    <scope>NUCLEOTIDE SEQUENCE</scope>
    <source>
        <strain evidence="3">SF6</strain>
    </source>
</reference>
<dbReference type="InterPro" id="IPR021144">
    <property type="entry name" value="UPF0597"/>
</dbReference>
<dbReference type="Pfam" id="PF03313">
    <property type="entry name" value="SDH_alpha"/>
    <property type="match status" value="1"/>
</dbReference>
<name>A0ABN6EU58_9BACT</name>
<gene>
    <name evidence="3" type="ORF">PSDVSF_30930</name>
</gene>
<evidence type="ECO:0000259" key="2">
    <source>
        <dbReference type="Pfam" id="PF03313"/>
    </source>
</evidence>
<dbReference type="RefSeq" id="WP_229591807.1">
    <property type="nucleotide sequence ID" value="NZ_AP024485.1"/>
</dbReference>
<organism evidence="3 4">
    <name type="scientific">Pseudodesulfovibrio sediminis</name>
    <dbReference type="NCBI Taxonomy" id="2810563"/>
    <lineage>
        <taxon>Bacteria</taxon>
        <taxon>Pseudomonadati</taxon>
        <taxon>Thermodesulfobacteriota</taxon>
        <taxon>Desulfovibrionia</taxon>
        <taxon>Desulfovibrionales</taxon>
        <taxon>Desulfovibrionaceae</taxon>
    </lineage>
</organism>
<keyword evidence="4" id="KW-1185">Reference proteome</keyword>
<comment type="similarity">
    <text evidence="1">Belongs to the UPF0597 family.</text>
</comment>
<evidence type="ECO:0000313" key="4">
    <source>
        <dbReference type="Proteomes" id="UP001053296"/>
    </source>
</evidence>
<dbReference type="InterPro" id="IPR005130">
    <property type="entry name" value="Ser_deHydtase-like_asu"/>
</dbReference>
<evidence type="ECO:0000313" key="3">
    <source>
        <dbReference type="EMBL" id="BCS89851.1"/>
    </source>
</evidence>
<dbReference type="Proteomes" id="UP001053296">
    <property type="component" value="Chromosome"/>
</dbReference>
<accession>A0ABN6EU58</accession>
<dbReference type="HAMAP" id="MF_01845">
    <property type="entry name" value="UPF0597"/>
    <property type="match status" value="1"/>
</dbReference>
<proteinExistence type="inferred from homology"/>
<evidence type="ECO:0000256" key="1">
    <source>
        <dbReference type="HAMAP-Rule" id="MF_01845"/>
    </source>
</evidence>
<dbReference type="PIRSF" id="PIRSF006054">
    <property type="entry name" value="UCP006054"/>
    <property type="match status" value="1"/>
</dbReference>
<dbReference type="PANTHER" id="PTHR30501:SF2">
    <property type="entry name" value="UPF0597 PROTEIN YHAM"/>
    <property type="match status" value="1"/>
</dbReference>
<sequence>MDLHAFFDNEVKPALGCTEPGAVAYAASAGASYLAGPPRHIHLRLSANIYKNGQSVGIPGAPGLKGNLLAAALGALGGNPDKGLQSLENIDEDCIAKAIEMLENGSLTQEVVHDAPNVYAEVEMLRQGESVTAVVAYAHDQLVEVSHNKKTVFEGKESEGGSGRLPAYLAELLRTDFAGLWDLAGEIDDENEKFLLKGAEMNLQVAKEGLDRPWGLGSGFVTAEKASADDLASMIRAWSAAAADVRMDGGRWPVMSSAGSGNHGLTAIIPPAMAARFWKRTDRELAEALALSHLVTGAIKAKTGRLTPVCGCSVAAGAGAAAALTRLAKGTAVQAEQAAAYVLSSVLGMICDGAKSTCALKVGTAASEAYQGMLLATSGVLMNSPQGVIGPDFMANTVAVGELSGVGFAAVDAVILRLLDHQSCCAPQNSKIPSELGEEK</sequence>
<protein>
    <recommendedName>
        <fullName evidence="1">UPF0597 protein PSDVSF_30930</fullName>
    </recommendedName>
</protein>
<dbReference type="EMBL" id="AP024485">
    <property type="protein sequence ID" value="BCS89851.1"/>
    <property type="molecule type" value="Genomic_DNA"/>
</dbReference>
<dbReference type="PANTHER" id="PTHR30501">
    <property type="entry name" value="UPF0597 PROTEIN YHAM"/>
    <property type="match status" value="1"/>
</dbReference>